<evidence type="ECO:0000313" key="2">
    <source>
        <dbReference type="Proteomes" id="UP000735302"/>
    </source>
</evidence>
<organism evidence="1 2">
    <name type="scientific">Plakobranchus ocellatus</name>
    <dbReference type="NCBI Taxonomy" id="259542"/>
    <lineage>
        <taxon>Eukaryota</taxon>
        <taxon>Metazoa</taxon>
        <taxon>Spiralia</taxon>
        <taxon>Lophotrochozoa</taxon>
        <taxon>Mollusca</taxon>
        <taxon>Gastropoda</taxon>
        <taxon>Heterobranchia</taxon>
        <taxon>Euthyneura</taxon>
        <taxon>Panpulmonata</taxon>
        <taxon>Sacoglossa</taxon>
        <taxon>Placobranchoidea</taxon>
        <taxon>Plakobranchidae</taxon>
        <taxon>Plakobranchus</taxon>
    </lineage>
</organism>
<sequence length="106" mass="11659">MYTDSNLEALAAQSLANLAGYLQPSYGYGFELADVGKKKLDVTSRGQALMCEHSDINLIQELLDIIIPIHTKSMASNVTYLQLAESGSTREKYTAASCESDFFSRK</sequence>
<comment type="caution">
    <text evidence="1">The sequence shown here is derived from an EMBL/GenBank/DDBJ whole genome shotgun (WGS) entry which is preliminary data.</text>
</comment>
<accession>A0AAV4D2F8</accession>
<reference evidence="1 2" key="1">
    <citation type="journal article" date="2021" name="Elife">
        <title>Chloroplast acquisition without the gene transfer in kleptoplastic sea slugs, Plakobranchus ocellatus.</title>
        <authorList>
            <person name="Maeda T."/>
            <person name="Takahashi S."/>
            <person name="Yoshida T."/>
            <person name="Shimamura S."/>
            <person name="Takaki Y."/>
            <person name="Nagai Y."/>
            <person name="Toyoda A."/>
            <person name="Suzuki Y."/>
            <person name="Arimoto A."/>
            <person name="Ishii H."/>
            <person name="Satoh N."/>
            <person name="Nishiyama T."/>
            <person name="Hasebe M."/>
            <person name="Maruyama T."/>
            <person name="Minagawa J."/>
            <person name="Obokata J."/>
            <person name="Shigenobu S."/>
        </authorList>
    </citation>
    <scope>NUCLEOTIDE SEQUENCE [LARGE SCALE GENOMIC DNA]</scope>
</reference>
<proteinExistence type="predicted"/>
<dbReference type="AlphaFoldDB" id="A0AAV4D2F8"/>
<evidence type="ECO:0000313" key="1">
    <source>
        <dbReference type="EMBL" id="GFO38271.1"/>
    </source>
</evidence>
<gene>
    <name evidence="1" type="ORF">PoB_006477600</name>
</gene>
<dbReference type="EMBL" id="BLXT01007309">
    <property type="protein sequence ID" value="GFO38271.1"/>
    <property type="molecule type" value="Genomic_DNA"/>
</dbReference>
<protein>
    <submittedName>
        <fullName evidence="1">Uncharacterized protein</fullName>
    </submittedName>
</protein>
<dbReference type="Proteomes" id="UP000735302">
    <property type="component" value="Unassembled WGS sequence"/>
</dbReference>
<keyword evidence="2" id="KW-1185">Reference proteome</keyword>
<name>A0AAV4D2F8_9GAST</name>